<dbReference type="CDD" id="cd09272">
    <property type="entry name" value="RNase_HI_RT_Ty1"/>
    <property type="match status" value="1"/>
</dbReference>
<sequence>MWVAISSLQILINRIREFHQHVLLPGLRLEEKLARMNIKAHNQPSEPKKPQGRRPWEWRKKTKNLNLPEIEVNDQRKSGMVETLLSSGRRRPGETTYGRRRVLEAKMANLEQHRTDAVFVGAFTTNVPYQLSLTRKNDVLSRTHMQDLEFQSKSVRYGSYTSWRIDAEAEYIVNNKDNNCSSFLRTMFSQQLVSRERFEMAMSCAEFQMVKFNNHGNFELWKMRVKDLLAQQGILKAPRPQKLESIKNDDWEELQHLWAEAVSMACYLINKSPRESLGGKVAEEIWTCNAVDFDVKGYKFWDPIAKKVVISMDVVIDEKFMLHHVEEILIWVVTVSKTMSLDDSSFIHLLLYVDDMLITAKNMHDVVGLKALLSQEFDMKNLGVANKILGMEIHRDNGSRKLWLSQQGYVEKVLDRFGMSNKKLVRTPLGNHFRFSLEQVPKIDNKVVDMEKVSYISVVGCLMYAMVCTPDFAHVVSQVCKYMSKPGYVDSYLDDRRSTTGYVFTLRGGPICWKSNFQSILALSITKVEYMAAAEAAKEALWLTGLVNELGIQQAGVQLNCGSQSVIHVTKNHVYHARTKHIDVRFHKIRELIASREILLQNVHTSENTCDMLTKPVTTNKFMLFLDLLNGQDIRQRGDLLGMAHIPVGG</sequence>
<evidence type="ECO:0000259" key="3">
    <source>
        <dbReference type="Pfam" id="PF25597"/>
    </source>
</evidence>
<evidence type="ECO:0000313" key="5">
    <source>
        <dbReference type="Proteomes" id="UP000436088"/>
    </source>
</evidence>
<feature type="domain" description="Reverse transcriptase Ty1/copia-type" evidence="2">
    <location>
        <begin position="347"/>
        <end position="429"/>
    </location>
</feature>
<feature type="region of interest" description="Disordered" evidence="1">
    <location>
        <begin position="38"/>
        <end position="60"/>
    </location>
</feature>
<proteinExistence type="predicted"/>
<evidence type="ECO:0000259" key="2">
    <source>
        <dbReference type="Pfam" id="PF07727"/>
    </source>
</evidence>
<dbReference type="InterPro" id="IPR043502">
    <property type="entry name" value="DNA/RNA_pol_sf"/>
</dbReference>
<feature type="compositionally biased region" description="Basic and acidic residues" evidence="1">
    <location>
        <begin position="46"/>
        <end position="59"/>
    </location>
</feature>
<evidence type="ECO:0000313" key="4">
    <source>
        <dbReference type="EMBL" id="KAE8704522.1"/>
    </source>
</evidence>
<dbReference type="Pfam" id="PF25597">
    <property type="entry name" value="SH3_retrovirus"/>
    <property type="match status" value="1"/>
</dbReference>
<dbReference type="InterPro" id="IPR013103">
    <property type="entry name" value="RVT_2"/>
</dbReference>
<dbReference type="InterPro" id="IPR057670">
    <property type="entry name" value="SH3_retrovirus"/>
</dbReference>
<reference evidence="4" key="1">
    <citation type="submission" date="2019-09" db="EMBL/GenBank/DDBJ databases">
        <title>Draft genome information of white flower Hibiscus syriacus.</title>
        <authorList>
            <person name="Kim Y.-M."/>
        </authorList>
    </citation>
    <scope>NUCLEOTIDE SEQUENCE [LARGE SCALE GENOMIC DNA]</scope>
    <source>
        <strain evidence="4">YM2019G1</strain>
    </source>
</reference>
<comment type="caution">
    <text evidence="4">The sequence shown here is derived from an EMBL/GenBank/DDBJ whole genome shotgun (WGS) entry which is preliminary data.</text>
</comment>
<dbReference type="PANTHER" id="PTHR11439">
    <property type="entry name" value="GAG-POL-RELATED RETROTRANSPOSON"/>
    <property type="match status" value="1"/>
</dbReference>
<dbReference type="SUPFAM" id="SSF56672">
    <property type="entry name" value="DNA/RNA polymerases"/>
    <property type="match status" value="1"/>
</dbReference>
<accession>A0A6A3ANS8</accession>
<dbReference type="Proteomes" id="UP000436088">
    <property type="component" value="Unassembled WGS sequence"/>
</dbReference>
<organism evidence="4 5">
    <name type="scientific">Hibiscus syriacus</name>
    <name type="common">Rose of Sharon</name>
    <dbReference type="NCBI Taxonomy" id="106335"/>
    <lineage>
        <taxon>Eukaryota</taxon>
        <taxon>Viridiplantae</taxon>
        <taxon>Streptophyta</taxon>
        <taxon>Embryophyta</taxon>
        <taxon>Tracheophyta</taxon>
        <taxon>Spermatophyta</taxon>
        <taxon>Magnoliopsida</taxon>
        <taxon>eudicotyledons</taxon>
        <taxon>Gunneridae</taxon>
        <taxon>Pentapetalae</taxon>
        <taxon>rosids</taxon>
        <taxon>malvids</taxon>
        <taxon>Malvales</taxon>
        <taxon>Malvaceae</taxon>
        <taxon>Malvoideae</taxon>
        <taxon>Hibiscus</taxon>
    </lineage>
</organism>
<gene>
    <name evidence="4" type="ORF">F3Y22_tig00110450pilonHSYRG00548</name>
</gene>
<name>A0A6A3ANS8_HIBSY</name>
<feature type="domain" description="Retroviral polymerase SH3-like" evidence="3">
    <location>
        <begin position="294"/>
        <end position="320"/>
    </location>
</feature>
<protein>
    <submittedName>
        <fullName evidence="4">Uncharacterized protein</fullName>
    </submittedName>
</protein>
<evidence type="ECO:0000256" key="1">
    <source>
        <dbReference type="SAM" id="MobiDB-lite"/>
    </source>
</evidence>
<dbReference type="AlphaFoldDB" id="A0A6A3ANS8"/>
<dbReference type="Pfam" id="PF07727">
    <property type="entry name" value="RVT_2"/>
    <property type="match status" value="1"/>
</dbReference>
<keyword evidence="5" id="KW-1185">Reference proteome</keyword>
<dbReference type="EMBL" id="VEPZ02000992">
    <property type="protein sequence ID" value="KAE8704522.1"/>
    <property type="molecule type" value="Genomic_DNA"/>
</dbReference>